<reference evidence="1 2" key="1">
    <citation type="submission" date="2023-09" db="EMBL/GenBank/DDBJ databases">
        <title>Xinfangfangia sedmenti sp. nov., isolated the sedment.</title>
        <authorList>
            <person name="Xu L."/>
        </authorList>
    </citation>
    <scope>NUCLEOTIDE SEQUENCE [LARGE SCALE GENOMIC DNA]</scope>
    <source>
        <strain evidence="1 2">LG-4</strain>
    </source>
</reference>
<sequence length="216" mass="23301">MTLAEVAAQAAAHGLAVFGAFHPVPEDDAPEGVQTLVLLGPAEPGFWVHLTAQPEWADGKPDPVDRWSRRVIGRLACDLRAKALFPFGGPPWHPFFRWALRSGRAWQSPVRLLVHDTAGLMVSYRGALALRDRLVLPPPPAPPCESCAAKPCLTACPAGALTPAGYDVPACHAFLDTPPGEDCRAAGCRVRRACPVSQSYGRMAVQSAYHMRQFHP</sequence>
<dbReference type="EMBL" id="JAVKPH010000033">
    <property type="protein sequence ID" value="MDR5654772.1"/>
    <property type="molecule type" value="Genomic_DNA"/>
</dbReference>
<proteinExistence type="predicted"/>
<accession>A0ABU1FD51</accession>
<protein>
    <submittedName>
        <fullName evidence="1">Ferredoxin</fullName>
    </submittedName>
</protein>
<name>A0ABU1FD51_9RHOB</name>
<evidence type="ECO:0000313" key="2">
    <source>
        <dbReference type="Proteomes" id="UP001247754"/>
    </source>
</evidence>
<keyword evidence="2" id="KW-1185">Reference proteome</keyword>
<organism evidence="1 2">
    <name type="scientific">Ruixingdingia sedimenti</name>
    <dbReference type="NCBI Taxonomy" id="3073604"/>
    <lineage>
        <taxon>Bacteria</taxon>
        <taxon>Pseudomonadati</taxon>
        <taxon>Pseudomonadota</taxon>
        <taxon>Alphaproteobacteria</taxon>
        <taxon>Rhodobacterales</taxon>
        <taxon>Paracoccaceae</taxon>
        <taxon>Ruixingdingia</taxon>
    </lineage>
</organism>
<gene>
    <name evidence="1" type="ORF">RGD00_19345</name>
</gene>
<dbReference type="Proteomes" id="UP001247754">
    <property type="component" value="Unassembled WGS sequence"/>
</dbReference>
<comment type="caution">
    <text evidence="1">The sequence shown here is derived from an EMBL/GenBank/DDBJ whole genome shotgun (WGS) entry which is preliminary data.</text>
</comment>
<dbReference type="RefSeq" id="WP_310458919.1">
    <property type="nucleotide sequence ID" value="NZ_JAVKPH010000033.1"/>
</dbReference>
<evidence type="ECO:0000313" key="1">
    <source>
        <dbReference type="EMBL" id="MDR5654772.1"/>
    </source>
</evidence>